<dbReference type="InterPro" id="IPR001878">
    <property type="entry name" value="Znf_CCHC"/>
</dbReference>
<accession>A0ABN7S986</accession>
<dbReference type="InterPro" id="IPR042344">
    <property type="entry name" value="ZCCHC14"/>
</dbReference>
<reference evidence="4 5" key="1">
    <citation type="submission" date="2021-04" db="EMBL/GenBank/DDBJ databases">
        <authorList>
            <person name="Bliznina A."/>
        </authorList>
    </citation>
    <scope>NUCLEOTIDE SEQUENCE [LARGE SCALE GENOMIC DNA]</scope>
</reference>
<evidence type="ECO:0000259" key="3">
    <source>
        <dbReference type="PROSITE" id="PS50158"/>
    </source>
</evidence>
<feature type="compositionally biased region" description="Basic residues" evidence="2">
    <location>
        <begin position="762"/>
        <end position="771"/>
    </location>
</feature>
<keyword evidence="1" id="KW-0862">Zinc</keyword>
<feature type="compositionally biased region" description="Polar residues" evidence="2">
    <location>
        <begin position="487"/>
        <end position="501"/>
    </location>
</feature>
<proteinExistence type="predicted"/>
<keyword evidence="1" id="KW-0479">Metal-binding</keyword>
<feature type="compositionally biased region" description="Basic and acidic residues" evidence="2">
    <location>
        <begin position="502"/>
        <end position="512"/>
    </location>
</feature>
<dbReference type="Pfam" id="PF25479">
    <property type="entry name" value="Vts1"/>
    <property type="match status" value="1"/>
</dbReference>
<evidence type="ECO:0000313" key="4">
    <source>
        <dbReference type="EMBL" id="CAG5095159.1"/>
    </source>
</evidence>
<dbReference type="PROSITE" id="PS50158">
    <property type="entry name" value="ZF_CCHC"/>
    <property type="match status" value="1"/>
</dbReference>
<feature type="region of interest" description="Disordered" evidence="2">
    <location>
        <begin position="559"/>
        <end position="578"/>
    </location>
</feature>
<feature type="compositionally biased region" description="Low complexity" evidence="2">
    <location>
        <begin position="563"/>
        <end position="578"/>
    </location>
</feature>
<feature type="compositionally biased region" description="Low complexity" evidence="2">
    <location>
        <begin position="513"/>
        <end position="522"/>
    </location>
</feature>
<evidence type="ECO:0000256" key="1">
    <source>
        <dbReference type="PROSITE-ProRule" id="PRU00047"/>
    </source>
</evidence>
<dbReference type="Pfam" id="PF26034">
    <property type="entry name" value="PHAT_SMAUG"/>
    <property type="match status" value="1"/>
</dbReference>
<gene>
    <name evidence="4" type="ORF">OKIOD_LOCUS5616</name>
</gene>
<dbReference type="Proteomes" id="UP001158576">
    <property type="component" value="Chromosome XSR"/>
</dbReference>
<dbReference type="InterPro" id="IPR057327">
    <property type="entry name" value="Vts1_dom"/>
</dbReference>
<feature type="region of interest" description="Disordered" evidence="2">
    <location>
        <begin position="731"/>
        <end position="801"/>
    </location>
</feature>
<name>A0ABN7S986_OIKDI</name>
<dbReference type="PANTHER" id="PTHR16195:SF16">
    <property type="entry name" value="ZINC FINGER CCHC DOMAIN-CONTAINING PROTEIN 14"/>
    <property type="match status" value="1"/>
</dbReference>
<dbReference type="Pfam" id="PF00098">
    <property type="entry name" value="zf-CCHC"/>
    <property type="match status" value="1"/>
</dbReference>
<dbReference type="InterPro" id="IPR058599">
    <property type="entry name" value="PHAT_Smg/ZCCHC2-like"/>
</dbReference>
<dbReference type="EMBL" id="OU015569">
    <property type="protein sequence ID" value="CAG5095159.1"/>
    <property type="molecule type" value="Genomic_DNA"/>
</dbReference>
<protein>
    <submittedName>
        <fullName evidence="4">Oidioi.mRNA.OKI2018_I69.XSR.g14058.t1.cds</fullName>
    </submittedName>
</protein>
<sequence length="801" mass="92947">MQFDGEAHHHPQHHHAHATAAHHMNPHMSNDAIYDRFRKLGNWERIDFMCGLLDLCHPFEVRYLGTFIEELRRKDYDTLKKYEDKANTGDNPPKDFLNLEDKSVRANLVISLTLLSSKNEKVASVIFTILHNFMESYITHYHKDGAALQEYLLLLILAVSHPAFTIEQKQCLRRHIDNLRSNDSNFYPFPRALNAQQNAVDSIHRQRFNDTKDNCHATAAKLSEITLRVSDCAKRLQDGRQEPLMEDEIILHIDVTWSDNRKNEVLRSLNEVSILERDMRHELLGMEDMQGMKELSAELQQTFSVFRDIIPSQFKNDPPADVKSALHKFINDLTKLPREVLDQMYMRRFLGRMDSRTEQQSRGIQNRVPVPRETGDIIEELSSNPSHQTEESQVYWWLKFHNMDKYFTYFKDMKLNDLVTNPTEAFRRKNRQEMPEWIRTRVKNIIAHTTRTTSSRTPQSPDPDDLISHHSDDEYQNDRRNHKDNLLSHSTSAPNIGNYRSRQGEDSSDESRSTSQQDSRPSSSRDQDGRRVVEDAARQMPMMNGPHPMYNPLHNQQRNVSNAVQQQPQQQSQQAQQQQQAQQSQQAQQAQQQQAQQQQVAQQQQAQQHQQMMMVQNQQTLTAFQQAQAQAEAERHKMSQMNHASDQSRQIPISFPNVAGQPGIPMLPPPLVGGHRPQHMTINGYPMYAINPDGPNLPQVLQHQLQQQMQQISIDQRNHPGNFPMPFPQMPMPNYTHNLQHPPTSQPQSQHMRHPFSDPRHQNNRIKHQGGGKKSSCYRCGGQGHQAQDCTEQNQRKQVEN</sequence>
<keyword evidence="1" id="KW-0863">Zinc-finger</keyword>
<dbReference type="PANTHER" id="PTHR16195">
    <property type="entry name" value="ZINC FINGER CCHC DOMAIN CONTAINING PROTEIN"/>
    <property type="match status" value="1"/>
</dbReference>
<keyword evidence="5" id="KW-1185">Reference proteome</keyword>
<feature type="compositionally biased region" description="Basic and acidic residues" evidence="2">
    <location>
        <begin position="466"/>
        <end position="486"/>
    </location>
</feature>
<organism evidence="4 5">
    <name type="scientific">Oikopleura dioica</name>
    <name type="common">Tunicate</name>
    <dbReference type="NCBI Taxonomy" id="34765"/>
    <lineage>
        <taxon>Eukaryota</taxon>
        <taxon>Metazoa</taxon>
        <taxon>Chordata</taxon>
        <taxon>Tunicata</taxon>
        <taxon>Appendicularia</taxon>
        <taxon>Copelata</taxon>
        <taxon>Oikopleuridae</taxon>
        <taxon>Oikopleura</taxon>
    </lineage>
</organism>
<feature type="compositionally biased region" description="Low complexity" evidence="2">
    <location>
        <begin position="449"/>
        <end position="459"/>
    </location>
</feature>
<dbReference type="SMART" id="SM00343">
    <property type="entry name" value="ZnF_C2HC"/>
    <property type="match status" value="1"/>
</dbReference>
<feature type="region of interest" description="Disordered" evidence="2">
    <location>
        <begin position="1"/>
        <end position="21"/>
    </location>
</feature>
<feature type="region of interest" description="Disordered" evidence="2">
    <location>
        <begin position="448"/>
        <end position="531"/>
    </location>
</feature>
<feature type="compositionally biased region" description="Low complexity" evidence="2">
    <location>
        <begin position="740"/>
        <end position="750"/>
    </location>
</feature>
<evidence type="ECO:0000313" key="5">
    <source>
        <dbReference type="Proteomes" id="UP001158576"/>
    </source>
</evidence>
<feature type="domain" description="CCHC-type" evidence="3">
    <location>
        <begin position="777"/>
        <end position="792"/>
    </location>
</feature>
<evidence type="ECO:0000256" key="2">
    <source>
        <dbReference type="SAM" id="MobiDB-lite"/>
    </source>
</evidence>